<proteinExistence type="predicted"/>
<dbReference type="RefSeq" id="WP_181736926.1">
    <property type="nucleotide sequence ID" value="NZ_JACEOL010000002.1"/>
</dbReference>
<sequence>MVISFRKVKRWAKFFLLFTLFTLLLYQVFSVLAPFFKPDFLYEEPSEGAVKVIAQENADHEPVSAFEEMKERLLIFYWMGE</sequence>
<organism evidence="1 2">
    <name type="scientific">Thermoactinomyces mirandus</name>
    <dbReference type="NCBI Taxonomy" id="2756294"/>
    <lineage>
        <taxon>Bacteria</taxon>
        <taxon>Bacillati</taxon>
        <taxon>Bacillota</taxon>
        <taxon>Bacilli</taxon>
        <taxon>Bacillales</taxon>
        <taxon>Thermoactinomycetaceae</taxon>
        <taxon>Thermoactinomyces</taxon>
    </lineage>
</organism>
<protein>
    <submittedName>
        <fullName evidence="1">DUF4227 family protein</fullName>
    </submittedName>
</protein>
<dbReference type="Pfam" id="PF14004">
    <property type="entry name" value="DUF4227"/>
    <property type="match status" value="1"/>
</dbReference>
<dbReference type="EMBL" id="JACEOL010000002">
    <property type="protein sequence ID" value="MBA4600954.1"/>
    <property type="molecule type" value="Genomic_DNA"/>
</dbReference>
<name>A0A7W1XPL6_9BACL</name>
<evidence type="ECO:0000313" key="2">
    <source>
        <dbReference type="Proteomes" id="UP000538292"/>
    </source>
</evidence>
<dbReference type="AlphaFoldDB" id="A0A7W1XPL6"/>
<keyword evidence="2" id="KW-1185">Reference proteome</keyword>
<comment type="caution">
    <text evidence="1">The sequence shown here is derived from an EMBL/GenBank/DDBJ whole genome shotgun (WGS) entry which is preliminary data.</text>
</comment>
<reference evidence="1 2" key="1">
    <citation type="submission" date="2020-07" db="EMBL/GenBank/DDBJ databases">
        <title>Thermoactinomyces phylogeny.</title>
        <authorList>
            <person name="Dunlap C."/>
        </authorList>
    </citation>
    <scope>NUCLEOTIDE SEQUENCE [LARGE SCALE GENOMIC DNA]</scope>
    <source>
        <strain evidence="1 2">AMNI-1</strain>
    </source>
</reference>
<evidence type="ECO:0000313" key="1">
    <source>
        <dbReference type="EMBL" id="MBA4600954.1"/>
    </source>
</evidence>
<dbReference type="InterPro" id="IPR025321">
    <property type="entry name" value="DUF4227"/>
</dbReference>
<accession>A0A7W1XPL6</accession>
<dbReference type="Proteomes" id="UP000538292">
    <property type="component" value="Unassembled WGS sequence"/>
</dbReference>
<gene>
    <name evidence="1" type="ORF">H2C83_01150</name>
</gene>